<dbReference type="KEGG" id="nml:Namu_2756"/>
<gene>
    <name evidence="3" type="ordered locus">Namu_2756</name>
</gene>
<name>C8X8P7_NAKMY</name>
<evidence type="ECO:0000313" key="4">
    <source>
        <dbReference type="Proteomes" id="UP000002218"/>
    </source>
</evidence>
<keyword evidence="1" id="KW-0812">Transmembrane</keyword>
<dbReference type="HOGENOM" id="CLU_135445_0_0_11"/>
<dbReference type="RefSeq" id="WP_015747981.1">
    <property type="nucleotide sequence ID" value="NC_013235.1"/>
</dbReference>
<dbReference type="InterPro" id="IPR028087">
    <property type="entry name" value="Tad_N"/>
</dbReference>
<organism evidence="3 4">
    <name type="scientific">Nakamurella multipartita (strain ATCC 700099 / DSM 44233 / CIP 104796 / JCM 9543 / NBRC 105858 / Y-104)</name>
    <name type="common">Microsphaera multipartita</name>
    <dbReference type="NCBI Taxonomy" id="479431"/>
    <lineage>
        <taxon>Bacteria</taxon>
        <taxon>Bacillati</taxon>
        <taxon>Actinomycetota</taxon>
        <taxon>Actinomycetes</taxon>
        <taxon>Nakamurellales</taxon>
        <taxon>Nakamurellaceae</taxon>
        <taxon>Nakamurella</taxon>
    </lineage>
</organism>
<dbReference type="Proteomes" id="UP000002218">
    <property type="component" value="Chromosome"/>
</dbReference>
<sequence>MRKVDTPLDAAGADDADDADRGSVTAWLLGTVVALLVLAGLVLDGGTALAARGRAADSAAQAARAGADALDQSSLRSTSPSGFTANPAQARAAANRVLAAAGVSGEVQISGAQVTVTARATDRTAVLTLIGIDEVGGEASATAIPLHGMTTGAP</sequence>
<evidence type="ECO:0000256" key="1">
    <source>
        <dbReference type="SAM" id="Phobius"/>
    </source>
</evidence>
<dbReference type="Pfam" id="PF13400">
    <property type="entry name" value="Tad"/>
    <property type="match status" value="1"/>
</dbReference>
<accession>C8X8P7</accession>
<reference evidence="3 4" key="2">
    <citation type="journal article" date="2010" name="Stand. Genomic Sci.">
        <title>Complete genome sequence of Nakamurella multipartita type strain (Y-104).</title>
        <authorList>
            <person name="Tice H."/>
            <person name="Mayilraj S."/>
            <person name="Sims D."/>
            <person name="Lapidus A."/>
            <person name="Nolan M."/>
            <person name="Lucas S."/>
            <person name="Glavina Del Rio T."/>
            <person name="Copeland A."/>
            <person name="Cheng J.F."/>
            <person name="Meincke L."/>
            <person name="Bruce D."/>
            <person name="Goodwin L."/>
            <person name="Pitluck S."/>
            <person name="Ivanova N."/>
            <person name="Mavromatis K."/>
            <person name="Ovchinnikova G."/>
            <person name="Pati A."/>
            <person name="Chen A."/>
            <person name="Palaniappan K."/>
            <person name="Land M."/>
            <person name="Hauser L."/>
            <person name="Chang Y.J."/>
            <person name="Jeffries C.D."/>
            <person name="Detter J.C."/>
            <person name="Brettin T."/>
            <person name="Rohde M."/>
            <person name="Goker M."/>
            <person name="Bristow J."/>
            <person name="Eisen J.A."/>
            <person name="Markowitz V."/>
            <person name="Hugenholtz P."/>
            <person name="Kyrpides N.C."/>
            <person name="Klenk H.P."/>
            <person name="Chen F."/>
        </authorList>
    </citation>
    <scope>NUCLEOTIDE SEQUENCE [LARGE SCALE GENOMIC DNA]</scope>
    <source>
        <strain evidence="4">ATCC 700099 / DSM 44233 / CIP 104796 / JCM 9543 / NBRC 105858 / Y-104</strain>
    </source>
</reference>
<feature type="domain" description="Putative Flp pilus-assembly TadG-like N-terminal" evidence="2">
    <location>
        <begin position="22"/>
        <end position="69"/>
    </location>
</feature>
<dbReference type="STRING" id="479431.Namu_2756"/>
<dbReference type="AlphaFoldDB" id="C8X8P7"/>
<feature type="transmembrane region" description="Helical" evidence="1">
    <location>
        <begin position="24"/>
        <end position="43"/>
    </location>
</feature>
<keyword evidence="1" id="KW-0472">Membrane</keyword>
<keyword evidence="1" id="KW-1133">Transmembrane helix</keyword>
<proteinExistence type="predicted"/>
<evidence type="ECO:0000313" key="3">
    <source>
        <dbReference type="EMBL" id="ACV79102.1"/>
    </source>
</evidence>
<reference evidence="4" key="1">
    <citation type="submission" date="2009-09" db="EMBL/GenBank/DDBJ databases">
        <title>The complete genome of Nakamurella multipartita DSM 44233.</title>
        <authorList>
            <consortium name="US DOE Joint Genome Institute (JGI-PGF)"/>
            <person name="Lucas S."/>
            <person name="Copeland A."/>
            <person name="Lapidus A."/>
            <person name="Glavina del Rio T."/>
            <person name="Dalin E."/>
            <person name="Tice H."/>
            <person name="Bruce D."/>
            <person name="Goodwin L."/>
            <person name="Pitluck S."/>
            <person name="Kyrpides N."/>
            <person name="Mavromatis K."/>
            <person name="Ivanova N."/>
            <person name="Ovchinnikova G."/>
            <person name="Sims D."/>
            <person name="Meincke L."/>
            <person name="Brettin T."/>
            <person name="Detter J.C."/>
            <person name="Han C."/>
            <person name="Larimer F."/>
            <person name="Land M."/>
            <person name="Hauser L."/>
            <person name="Markowitz V."/>
            <person name="Cheng J.-F."/>
            <person name="Hugenholtz P."/>
            <person name="Woyke T."/>
            <person name="Wu D."/>
            <person name="Klenk H.-P."/>
            <person name="Eisen J.A."/>
        </authorList>
    </citation>
    <scope>NUCLEOTIDE SEQUENCE [LARGE SCALE GENOMIC DNA]</scope>
    <source>
        <strain evidence="4">ATCC 700099 / DSM 44233 / CIP 104796 / JCM 9543 / NBRC 105858 / Y-104</strain>
    </source>
</reference>
<dbReference type="InParanoid" id="C8X8P7"/>
<evidence type="ECO:0000259" key="2">
    <source>
        <dbReference type="Pfam" id="PF13400"/>
    </source>
</evidence>
<protein>
    <recommendedName>
        <fullName evidence="2">Putative Flp pilus-assembly TadG-like N-terminal domain-containing protein</fullName>
    </recommendedName>
</protein>
<dbReference type="EMBL" id="CP001737">
    <property type="protein sequence ID" value="ACV79102.1"/>
    <property type="molecule type" value="Genomic_DNA"/>
</dbReference>
<keyword evidence="4" id="KW-1185">Reference proteome</keyword>